<dbReference type="AlphaFoldDB" id="A0A1Z5HXB0"/>
<sequence length="178" mass="19864">MKILDKFLAVLFSLTLTVVALIIIAIVAGWRQPLFYVNMAFGQTSLRWLVAAFAGVVFLIGLWLLLVTLRRPPVLQAVARSTALGEVRITLLALQSMVKKAAGKVNGVKEIKPRLKFTPEGVAVFLQVMIVPEIDIPETAAELQEKVRDYLERYAGIRVVEIRVLVENLAEEIRARVE</sequence>
<dbReference type="RefSeq" id="WP_088555167.1">
    <property type="nucleotide sequence ID" value="NZ_BDGJ01000198.1"/>
</dbReference>
<evidence type="ECO:0000313" key="2">
    <source>
        <dbReference type="EMBL" id="GAW94166.1"/>
    </source>
</evidence>
<dbReference type="NCBIfam" id="NF033218">
    <property type="entry name" value="anchor_AmaP"/>
    <property type="match status" value="1"/>
</dbReference>
<dbReference type="EMBL" id="BDGJ01000198">
    <property type="protein sequence ID" value="GAW94166.1"/>
    <property type="molecule type" value="Genomic_DNA"/>
</dbReference>
<evidence type="ECO:0008006" key="4">
    <source>
        <dbReference type="Google" id="ProtNLM"/>
    </source>
</evidence>
<dbReference type="OrthoDB" id="1679795at2"/>
<name>A0A1Z5HXB0_9FIRM</name>
<feature type="transmembrane region" description="Helical" evidence="1">
    <location>
        <begin position="7"/>
        <end position="28"/>
    </location>
</feature>
<reference evidence="3" key="1">
    <citation type="journal article" date="2017" name="Appl. Environ. Microbiol.">
        <title>Genomic Analysis of Calderihabitans maritimus KKC1, a Thermophilic, Hydrogenogenic, Carboxydotrophic Bacterium Isolated from Marine Sediment.</title>
        <authorList>
            <person name="Omae K."/>
            <person name="Yoneda Y."/>
            <person name="Fukuyama Y."/>
            <person name="Yoshida T."/>
            <person name="Sako Y."/>
        </authorList>
    </citation>
    <scope>NUCLEOTIDE SEQUENCE [LARGE SCALE GENOMIC DNA]</scope>
    <source>
        <strain evidence="3">KKC1</strain>
    </source>
</reference>
<evidence type="ECO:0000256" key="1">
    <source>
        <dbReference type="SAM" id="Phobius"/>
    </source>
</evidence>
<comment type="caution">
    <text evidence="2">The sequence shown here is derived from an EMBL/GenBank/DDBJ whole genome shotgun (WGS) entry which is preliminary data.</text>
</comment>
<keyword evidence="3" id="KW-1185">Reference proteome</keyword>
<evidence type="ECO:0000313" key="3">
    <source>
        <dbReference type="Proteomes" id="UP000197032"/>
    </source>
</evidence>
<organism evidence="2 3">
    <name type="scientific">Calderihabitans maritimus</name>
    <dbReference type="NCBI Taxonomy" id="1246530"/>
    <lineage>
        <taxon>Bacteria</taxon>
        <taxon>Bacillati</taxon>
        <taxon>Bacillota</taxon>
        <taxon>Clostridia</taxon>
        <taxon>Neomoorellales</taxon>
        <taxon>Calderihabitantaceae</taxon>
        <taxon>Calderihabitans</taxon>
    </lineage>
</organism>
<keyword evidence="1" id="KW-0472">Membrane</keyword>
<feature type="transmembrane region" description="Helical" evidence="1">
    <location>
        <begin position="48"/>
        <end position="67"/>
    </location>
</feature>
<keyword evidence="1" id="KW-0812">Transmembrane</keyword>
<keyword evidence="1" id="KW-1133">Transmembrane helix</keyword>
<accession>A0A1Z5HXB0</accession>
<dbReference type="Proteomes" id="UP000197032">
    <property type="component" value="Unassembled WGS sequence"/>
</dbReference>
<protein>
    <recommendedName>
        <fullName evidence="4">Alkaline shock response membrane anchor protein AmaP</fullName>
    </recommendedName>
</protein>
<proteinExistence type="predicted"/>
<gene>
    <name evidence="2" type="ORF">KKC1_32790</name>
</gene>